<name>A0A7W2I907_9BURK</name>
<evidence type="ECO:0000313" key="2">
    <source>
        <dbReference type="Proteomes" id="UP000566711"/>
    </source>
</evidence>
<organism evidence="1 2">
    <name type="scientific">Rugamonas fusca</name>
    <dbReference type="NCBI Taxonomy" id="2758568"/>
    <lineage>
        <taxon>Bacteria</taxon>
        <taxon>Pseudomonadati</taxon>
        <taxon>Pseudomonadota</taxon>
        <taxon>Betaproteobacteria</taxon>
        <taxon>Burkholderiales</taxon>
        <taxon>Oxalobacteraceae</taxon>
        <taxon>Telluria group</taxon>
        <taxon>Rugamonas</taxon>
    </lineage>
</organism>
<dbReference type="RefSeq" id="WP_182220282.1">
    <property type="nucleotide sequence ID" value="NZ_JACEZS010000025.1"/>
</dbReference>
<evidence type="ECO:0000313" key="1">
    <source>
        <dbReference type="EMBL" id="MBA5608104.1"/>
    </source>
</evidence>
<keyword evidence="2" id="KW-1185">Reference proteome</keyword>
<reference evidence="1 2" key="1">
    <citation type="submission" date="2020-07" db="EMBL/GenBank/DDBJ databases">
        <title>Novel species isolated from subtropical streams in China.</title>
        <authorList>
            <person name="Lu H."/>
        </authorList>
    </citation>
    <scope>NUCLEOTIDE SEQUENCE [LARGE SCALE GENOMIC DNA]</scope>
    <source>
        <strain evidence="1 2">FT3S</strain>
    </source>
</reference>
<dbReference type="EMBL" id="JACEZS010000025">
    <property type="protein sequence ID" value="MBA5608104.1"/>
    <property type="molecule type" value="Genomic_DNA"/>
</dbReference>
<dbReference type="Proteomes" id="UP000566711">
    <property type="component" value="Unassembled WGS sequence"/>
</dbReference>
<accession>A0A7W2I907</accession>
<dbReference type="InterPro" id="IPR049886">
    <property type="entry name" value="CFI_box_CTERM_dom"/>
</dbReference>
<comment type="caution">
    <text evidence="1">The sequence shown here is derived from an EMBL/GenBank/DDBJ whole genome shotgun (WGS) entry which is preliminary data.</text>
</comment>
<dbReference type="NCBIfam" id="NF041770">
    <property type="entry name" value="CFI_box_CTERM"/>
    <property type="match status" value="1"/>
</dbReference>
<protein>
    <submittedName>
        <fullName evidence="1">Peptidase</fullName>
    </submittedName>
</protein>
<sequence length="336" mass="35697">MVWAVTLVVHDCATNAGIQGALISDGYGGGGYTDSYGQFIALIDDYYSGYIVQISKAGYSSRNFTFDRSQIGTPQSTCLSVYVPPPPSSGGGGVSCFIVTAASGSAQSKEVTGMRALRDQVAARAPLAGRLIDAIYDQYWRFSPALADQIAESEAARMGVMALVVRPLFAWFQLAGQLALAPDDAAAVRQAEKELRSACPRYLSPAKVASYLALLLRGEPLPAGAPGLVAQLEPQLRAALALPLVQWAIFEPLQRTWHGAAERLDMRDQVAAWLGAAPLDCVMSPTPQQLEDELASVASLVRFAPRARSQIGARLQTAWPGTEGALARAGMIDALP</sequence>
<gene>
    <name evidence="1" type="ORF">H3H36_22400</name>
</gene>
<proteinExistence type="predicted"/>
<dbReference type="AlphaFoldDB" id="A0A7W2I907"/>